<dbReference type="AlphaFoldDB" id="A0AAD1Y3E8"/>
<sequence length="428" mass="50033">MDWRYKLKKTIVKQGIIGNLENYTLETDGKLKEKIDYFYKGYNNSINYKKWMEFKEEAQSQTNKEHKTKWKEISKLVKDDLAIDCFKPSNSHKKKKENKRLNKYSKNRNKNLLRDKSDTEKLVNFSNRKFTSELRGLDQFKAMNTMPLNTTSMQKKAYSEEQDSRTPPPPKILSSPQNTKILKSTLVPIDAKKAIFNFKNQVSTKEFAMTPPSVNLNPIKDEERGVSLRKEPSFKIRKKRRLLRTRFKGFTTQNPFLDKVIKKQRDKSRPPRSSKRAQKSMKINISKEPDDNAIDLPLKTKRNRVFSADIKEIKDDSFLFPPKVVNDSDEIKPKVRRSFQNKLQNQTPNITSPDKEIYPDLPDARGTSILDPSELQSFLESSLAEDKSLLLQRPSRILSPKPRINTNLIRMKRTKRLTKASPFKPYLL</sequence>
<proteinExistence type="predicted"/>
<reference evidence="2" key="1">
    <citation type="submission" date="2023-07" db="EMBL/GenBank/DDBJ databases">
        <authorList>
            <consortium name="AG Swart"/>
            <person name="Singh M."/>
            <person name="Singh A."/>
            <person name="Seah K."/>
            <person name="Emmerich C."/>
        </authorList>
    </citation>
    <scope>NUCLEOTIDE SEQUENCE</scope>
    <source>
        <strain evidence="2">DP1</strain>
    </source>
</reference>
<dbReference type="Proteomes" id="UP001295684">
    <property type="component" value="Unassembled WGS sequence"/>
</dbReference>
<keyword evidence="3" id="KW-1185">Reference proteome</keyword>
<organism evidence="2 3">
    <name type="scientific">Euplotes crassus</name>
    <dbReference type="NCBI Taxonomy" id="5936"/>
    <lineage>
        <taxon>Eukaryota</taxon>
        <taxon>Sar</taxon>
        <taxon>Alveolata</taxon>
        <taxon>Ciliophora</taxon>
        <taxon>Intramacronucleata</taxon>
        <taxon>Spirotrichea</taxon>
        <taxon>Hypotrichia</taxon>
        <taxon>Euplotida</taxon>
        <taxon>Euplotidae</taxon>
        <taxon>Moneuplotes</taxon>
    </lineage>
</organism>
<evidence type="ECO:0000256" key="1">
    <source>
        <dbReference type="SAM" id="MobiDB-lite"/>
    </source>
</evidence>
<feature type="compositionally biased region" description="Basic and acidic residues" evidence="1">
    <location>
        <begin position="259"/>
        <end position="269"/>
    </location>
</feature>
<feature type="region of interest" description="Disordered" evidence="1">
    <location>
        <begin position="256"/>
        <end position="285"/>
    </location>
</feature>
<feature type="region of interest" description="Disordered" evidence="1">
    <location>
        <begin position="152"/>
        <end position="176"/>
    </location>
</feature>
<feature type="region of interest" description="Disordered" evidence="1">
    <location>
        <begin position="87"/>
        <end position="110"/>
    </location>
</feature>
<protein>
    <submittedName>
        <fullName evidence="2">Uncharacterized protein</fullName>
    </submittedName>
</protein>
<dbReference type="EMBL" id="CAMPGE010026140">
    <property type="protein sequence ID" value="CAI2383834.1"/>
    <property type="molecule type" value="Genomic_DNA"/>
</dbReference>
<accession>A0AAD1Y3E8</accession>
<evidence type="ECO:0000313" key="2">
    <source>
        <dbReference type="EMBL" id="CAI2383834.1"/>
    </source>
</evidence>
<name>A0AAD1Y3E8_EUPCR</name>
<feature type="compositionally biased region" description="Basic residues" evidence="1">
    <location>
        <begin position="90"/>
        <end position="110"/>
    </location>
</feature>
<comment type="caution">
    <text evidence="2">The sequence shown here is derived from an EMBL/GenBank/DDBJ whole genome shotgun (WGS) entry which is preliminary data.</text>
</comment>
<gene>
    <name evidence="2" type="ORF">ECRASSUSDP1_LOCUS25346</name>
</gene>
<evidence type="ECO:0000313" key="3">
    <source>
        <dbReference type="Proteomes" id="UP001295684"/>
    </source>
</evidence>
<feature type="compositionally biased region" description="Basic residues" evidence="1">
    <location>
        <begin position="270"/>
        <end position="279"/>
    </location>
</feature>